<accession>A0A835XRY3</accession>
<keyword evidence="3" id="KW-0547">Nucleotide-binding</keyword>
<dbReference type="PANTHER" id="PTHR24055">
    <property type="entry name" value="MITOGEN-ACTIVATED PROTEIN KINASE"/>
    <property type="match status" value="1"/>
</dbReference>
<gene>
    <name evidence="8" type="ORF">HYH03_012899</name>
</gene>
<dbReference type="PROSITE" id="PS50011">
    <property type="entry name" value="PROTEIN_KINASE_DOM"/>
    <property type="match status" value="1"/>
</dbReference>
<evidence type="ECO:0000313" key="8">
    <source>
        <dbReference type="EMBL" id="KAG2488580.1"/>
    </source>
</evidence>
<feature type="region of interest" description="Disordered" evidence="6">
    <location>
        <begin position="587"/>
        <end position="610"/>
    </location>
</feature>
<dbReference type="Gene3D" id="1.10.510.10">
    <property type="entry name" value="Transferase(Phosphotransferase) domain 1"/>
    <property type="match status" value="1"/>
</dbReference>
<evidence type="ECO:0000256" key="4">
    <source>
        <dbReference type="ARBA" id="ARBA00022777"/>
    </source>
</evidence>
<dbReference type="FunFam" id="1.10.510.10:FF:000624">
    <property type="entry name" value="Mitogen-activated protein kinase"/>
    <property type="match status" value="1"/>
</dbReference>
<feature type="region of interest" description="Disordered" evidence="6">
    <location>
        <begin position="936"/>
        <end position="965"/>
    </location>
</feature>
<dbReference type="Gene3D" id="3.30.200.20">
    <property type="entry name" value="Phosphorylase Kinase, domain 1"/>
    <property type="match status" value="1"/>
</dbReference>
<protein>
    <recommendedName>
        <fullName evidence="7">Protein kinase domain-containing protein</fullName>
    </recommendedName>
</protein>
<dbReference type="SUPFAM" id="SSF56112">
    <property type="entry name" value="Protein kinase-like (PK-like)"/>
    <property type="match status" value="1"/>
</dbReference>
<evidence type="ECO:0000259" key="7">
    <source>
        <dbReference type="PROSITE" id="PS50011"/>
    </source>
</evidence>
<dbReference type="InterPro" id="IPR000719">
    <property type="entry name" value="Prot_kinase_dom"/>
</dbReference>
<evidence type="ECO:0000313" key="9">
    <source>
        <dbReference type="Proteomes" id="UP000612055"/>
    </source>
</evidence>
<organism evidence="8 9">
    <name type="scientific">Edaphochlamys debaryana</name>
    <dbReference type="NCBI Taxonomy" id="47281"/>
    <lineage>
        <taxon>Eukaryota</taxon>
        <taxon>Viridiplantae</taxon>
        <taxon>Chlorophyta</taxon>
        <taxon>core chlorophytes</taxon>
        <taxon>Chlorophyceae</taxon>
        <taxon>CS clade</taxon>
        <taxon>Chlamydomonadales</taxon>
        <taxon>Chlamydomonadales incertae sedis</taxon>
        <taxon>Edaphochlamys</taxon>
    </lineage>
</organism>
<dbReference type="SMART" id="SM00220">
    <property type="entry name" value="S_TKc"/>
    <property type="match status" value="1"/>
</dbReference>
<feature type="compositionally biased region" description="Low complexity" evidence="6">
    <location>
        <begin position="1094"/>
        <end position="1108"/>
    </location>
</feature>
<dbReference type="GO" id="GO:0005524">
    <property type="term" value="F:ATP binding"/>
    <property type="evidence" value="ECO:0007669"/>
    <property type="project" value="UniProtKB-KW"/>
</dbReference>
<dbReference type="InterPro" id="IPR050117">
    <property type="entry name" value="MAPK"/>
</dbReference>
<dbReference type="Proteomes" id="UP000612055">
    <property type="component" value="Unassembled WGS sequence"/>
</dbReference>
<dbReference type="PROSITE" id="PS00108">
    <property type="entry name" value="PROTEIN_KINASE_ST"/>
    <property type="match status" value="1"/>
</dbReference>
<dbReference type="EMBL" id="JAEHOE010000082">
    <property type="protein sequence ID" value="KAG2488580.1"/>
    <property type="molecule type" value="Genomic_DNA"/>
</dbReference>
<feature type="region of interest" description="Disordered" evidence="6">
    <location>
        <begin position="876"/>
        <end position="902"/>
    </location>
</feature>
<feature type="region of interest" description="Disordered" evidence="6">
    <location>
        <begin position="1089"/>
        <end position="1168"/>
    </location>
</feature>
<feature type="compositionally biased region" description="Gly residues" evidence="6">
    <location>
        <begin position="944"/>
        <end position="961"/>
    </location>
</feature>
<proteinExistence type="predicted"/>
<dbReference type="InterPro" id="IPR008271">
    <property type="entry name" value="Ser/Thr_kinase_AS"/>
</dbReference>
<evidence type="ECO:0000256" key="1">
    <source>
        <dbReference type="ARBA" id="ARBA00022527"/>
    </source>
</evidence>
<feature type="compositionally biased region" description="Low complexity" evidence="6">
    <location>
        <begin position="514"/>
        <end position="524"/>
    </location>
</feature>
<dbReference type="Pfam" id="PF00069">
    <property type="entry name" value="Pkinase"/>
    <property type="match status" value="1"/>
</dbReference>
<keyword evidence="4" id="KW-0418">Kinase</keyword>
<feature type="region of interest" description="Disordered" evidence="6">
    <location>
        <begin position="1211"/>
        <end position="1238"/>
    </location>
</feature>
<keyword evidence="5" id="KW-0067">ATP-binding</keyword>
<keyword evidence="9" id="KW-1185">Reference proteome</keyword>
<dbReference type="OrthoDB" id="534417at2759"/>
<dbReference type="AlphaFoldDB" id="A0A835XRY3"/>
<feature type="compositionally biased region" description="Low complexity" evidence="6">
    <location>
        <begin position="488"/>
        <end position="507"/>
    </location>
</feature>
<comment type="caution">
    <text evidence="8">The sequence shown here is derived from an EMBL/GenBank/DDBJ whole genome shotgun (WGS) entry which is preliminary data.</text>
</comment>
<dbReference type="InterPro" id="IPR011009">
    <property type="entry name" value="Kinase-like_dom_sf"/>
</dbReference>
<feature type="region of interest" description="Disordered" evidence="6">
    <location>
        <begin position="481"/>
        <end position="574"/>
    </location>
</feature>
<name>A0A835XRY3_9CHLO</name>
<reference evidence="8" key="1">
    <citation type="journal article" date="2020" name="bioRxiv">
        <title>Comparative genomics of Chlamydomonas.</title>
        <authorList>
            <person name="Craig R.J."/>
            <person name="Hasan A.R."/>
            <person name="Ness R.W."/>
            <person name="Keightley P.D."/>
        </authorList>
    </citation>
    <scope>NUCLEOTIDE SEQUENCE</scope>
    <source>
        <strain evidence="8">CCAP 11/70</strain>
    </source>
</reference>
<evidence type="ECO:0000256" key="5">
    <source>
        <dbReference type="ARBA" id="ARBA00022840"/>
    </source>
</evidence>
<keyword evidence="2" id="KW-0808">Transferase</keyword>
<feature type="compositionally biased region" description="Low complexity" evidence="6">
    <location>
        <begin position="551"/>
        <end position="573"/>
    </location>
</feature>
<evidence type="ECO:0000256" key="3">
    <source>
        <dbReference type="ARBA" id="ARBA00022741"/>
    </source>
</evidence>
<dbReference type="GO" id="GO:0004674">
    <property type="term" value="F:protein serine/threonine kinase activity"/>
    <property type="evidence" value="ECO:0007669"/>
    <property type="project" value="UniProtKB-KW"/>
</dbReference>
<keyword evidence="1" id="KW-0723">Serine/threonine-protein kinase</keyword>
<evidence type="ECO:0000256" key="6">
    <source>
        <dbReference type="SAM" id="MobiDB-lite"/>
    </source>
</evidence>
<feature type="domain" description="Protein kinase" evidence="7">
    <location>
        <begin position="1"/>
        <end position="296"/>
    </location>
</feature>
<feature type="compositionally biased region" description="Basic residues" evidence="6">
    <location>
        <begin position="1148"/>
        <end position="1159"/>
    </location>
</feature>
<evidence type="ECO:0000256" key="2">
    <source>
        <dbReference type="ARBA" id="ARBA00022679"/>
    </source>
</evidence>
<sequence length="1265" mass="127477">MYPRWARALTAWCLKAEQLYAVKCFKYAHSDSQGLRLALREIRLLRSLDHPLVIGLERAFRSRSQRVYAVFPHIDGGCAQRLLQKKYVFGLPPALLKSFAWQLCAVVRYLHEQQVLHRDIKPPNVLCASDGTIRLCDFGFARRLGSGDPRDGAQGQLTAYVVTRAYRAPEVLLGQPYGAPADVWALGATLAELAVGRPLLPGTSSLDQLWHVLGAVPGPRPAPIAAAVEALAKLNPATLNGAVDPQLLRPRALPGRPLRERLGRAEAAFVDVVEACMRLEPADRASADQLLRMPYFADVRQAFGGHPTLERLYDEVYGSAGGPAAVQHQGLAAASVPREPCTPLQAAGPAVVAPEGVITNAADAAATCAPAVEVTYYNASAGVISPVRLAPSQALAAATSPLPLLPTWHPNTTTGMDAEGRPLARDALSDALSGTGAAAGGPGGATVCKDAAARVAVAFGSRSISQPTLMREMREAAPGAPVPCALPGAGEDGSAAAVAAEQPPAKAGTSTGDAAAAAHVAAAVEGEEQPQAASGGASLPEEPCHEPPWEASSAAPGPPSGSATSAGAAADAKSACRHEAATAAVFNAEVPASESRPTPPPPPLPRTRSSAVAVADAAAVAQLKPYGTGMRRVATYGTLNDPNLIAVQNTAAQSRLFYNPPAGGAHSATKGPFLPAARHLTSVPQAHSAGGRLAGMLQPPPSATGAFLGVASVAAPQLASSLPRPATGMRRVATYGTLNDPNLLRAAVRQPTTSRPYPAAQGPLYNTSTWRAILRAQTGNSLGSGGLRNQALAAPASAAHAGYPSGGFPVASSGVASEAMASFLSPYGPAAEGPFQSVFSSGIFFGRRAASLIASGANGVTSASYRSSSLGLMPTPLGFAAADPGPGAERPPHRRAADRQASADDPFGLGGLLVLGTGLAEPPPAGWPARAWLAEEAEEEEGADGGADGGGDEGGGGGGSGVAALRPAKVGGMEDESGIVVGGDASSSGGGGAIGAARVLTSSTAAEAGASGRGRSSGPAAHVALTASAATPFTGGGGGDGAAPPAVRWRGTMLGFMIEDGSGGGPELITTCEIDPRLAAATIARRGSSTGAVTPTAAQARRQAPGGAAWEGSAPQMGPKPLALHLPSRGLLGPPTTPRAPSAALTTPRKRSSLGKYGRRSSMPDSEDGQLMLVWQGSMTDGPGPATVRAIGLRSSGGKPMLFAPDRAPATSLAEVPEPGPGGAGVKGSDKGASGHAAGGVAGALRRVLNLLAGCTASTAADRDL</sequence>